<feature type="compositionally biased region" description="Basic and acidic residues" evidence="1">
    <location>
        <begin position="37"/>
        <end position="58"/>
    </location>
</feature>
<dbReference type="AlphaFoldDB" id="M7BC24"/>
<organism evidence="2 3">
    <name type="scientific">Chelonia mydas</name>
    <name type="common">Green sea-turtle</name>
    <name type="synonym">Chelonia agassizi</name>
    <dbReference type="NCBI Taxonomy" id="8469"/>
    <lineage>
        <taxon>Eukaryota</taxon>
        <taxon>Metazoa</taxon>
        <taxon>Chordata</taxon>
        <taxon>Craniata</taxon>
        <taxon>Vertebrata</taxon>
        <taxon>Euteleostomi</taxon>
        <taxon>Archelosauria</taxon>
        <taxon>Testudinata</taxon>
        <taxon>Testudines</taxon>
        <taxon>Cryptodira</taxon>
        <taxon>Durocryptodira</taxon>
        <taxon>Americhelydia</taxon>
        <taxon>Chelonioidea</taxon>
        <taxon>Cheloniidae</taxon>
        <taxon>Chelonia</taxon>
    </lineage>
</organism>
<evidence type="ECO:0000313" key="2">
    <source>
        <dbReference type="EMBL" id="EMP34719.1"/>
    </source>
</evidence>
<proteinExistence type="predicted"/>
<gene>
    <name evidence="2" type="ORF">UY3_08138</name>
</gene>
<feature type="compositionally biased region" description="Low complexity" evidence="1">
    <location>
        <begin position="24"/>
        <end position="34"/>
    </location>
</feature>
<feature type="region of interest" description="Disordered" evidence="1">
    <location>
        <begin position="1"/>
        <end position="93"/>
    </location>
</feature>
<evidence type="ECO:0000256" key="1">
    <source>
        <dbReference type="SAM" id="MobiDB-lite"/>
    </source>
</evidence>
<dbReference type="EMBL" id="KB531910">
    <property type="protein sequence ID" value="EMP34719.1"/>
    <property type="molecule type" value="Genomic_DNA"/>
</dbReference>
<reference evidence="3" key="1">
    <citation type="journal article" date="2013" name="Nat. Genet.">
        <title>The draft genomes of soft-shell turtle and green sea turtle yield insights into the development and evolution of the turtle-specific body plan.</title>
        <authorList>
            <person name="Wang Z."/>
            <person name="Pascual-Anaya J."/>
            <person name="Zadissa A."/>
            <person name="Li W."/>
            <person name="Niimura Y."/>
            <person name="Huang Z."/>
            <person name="Li C."/>
            <person name="White S."/>
            <person name="Xiong Z."/>
            <person name="Fang D."/>
            <person name="Wang B."/>
            <person name="Ming Y."/>
            <person name="Chen Y."/>
            <person name="Zheng Y."/>
            <person name="Kuraku S."/>
            <person name="Pignatelli M."/>
            <person name="Herrero J."/>
            <person name="Beal K."/>
            <person name="Nozawa M."/>
            <person name="Li Q."/>
            <person name="Wang J."/>
            <person name="Zhang H."/>
            <person name="Yu L."/>
            <person name="Shigenobu S."/>
            <person name="Wang J."/>
            <person name="Liu J."/>
            <person name="Flicek P."/>
            <person name="Searle S."/>
            <person name="Wang J."/>
            <person name="Kuratani S."/>
            <person name="Yin Y."/>
            <person name="Aken B."/>
            <person name="Zhang G."/>
            <person name="Irie N."/>
        </authorList>
    </citation>
    <scope>NUCLEOTIDE SEQUENCE [LARGE SCALE GENOMIC DNA]</scope>
</reference>
<sequence>MLVVAALPSDLGSQSATAVLQLPSSESSTITSSSAEGEDRKTCHRRAADGRRPEDQLQAHRQQKKTGRPATDVLPMEEEQKTYHRRAPGGEHQPWTCRAATEEKKMAECCLAALLVPRTRWDHLAHPSLETTALEEGARKAVVGIMEQPPI</sequence>
<name>M7BC24_CHEMY</name>
<keyword evidence="3" id="KW-1185">Reference proteome</keyword>
<protein>
    <submittedName>
        <fullName evidence="2">Uncharacterized protein</fullName>
    </submittedName>
</protein>
<evidence type="ECO:0000313" key="3">
    <source>
        <dbReference type="Proteomes" id="UP000031443"/>
    </source>
</evidence>
<dbReference type="Proteomes" id="UP000031443">
    <property type="component" value="Unassembled WGS sequence"/>
</dbReference>
<accession>M7BC24</accession>